<reference evidence="1 2" key="1">
    <citation type="submission" date="2019-01" db="EMBL/GenBank/DDBJ databases">
        <title>Draft genome sequences of three monokaryotic isolates of the white-rot basidiomycete fungus Dichomitus squalens.</title>
        <authorList>
            <consortium name="DOE Joint Genome Institute"/>
            <person name="Lopez S.C."/>
            <person name="Andreopoulos B."/>
            <person name="Pangilinan J."/>
            <person name="Lipzen A."/>
            <person name="Riley R."/>
            <person name="Ahrendt S."/>
            <person name="Ng V."/>
            <person name="Barry K."/>
            <person name="Daum C."/>
            <person name="Grigoriev I.V."/>
            <person name="Hilden K.S."/>
            <person name="Makela M.R."/>
            <person name="de Vries R.P."/>
        </authorList>
    </citation>
    <scope>NUCLEOTIDE SEQUENCE [LARGE SCALE GENOMIC DNA]</scope>
    <source>
        <strain evidence="1 2">CBS 464.89</strain>
    </source>
</reference>
<dbReference type="EMBL" id="ML145086">
    <property type="protein sequence ID" value="TBU64368.1"/>
    <property type="molecule type" value="Genomic_DNA"/>
</dbReference>
<name>A0A4V2K9L1_9APHY</name>
<gene>
    <name evidence="1" type="ORF">BD310DRAFT_914519</name>
</gene>
<protein>
    <submittedName>
        <fullName evidence="1">Uncharacterized protein</fullName>
    </submittedName>
</protein>
<sequence>MWRPAVDDHAVARATDHEPLAWRALVHTYCRAPCERCMISLLMMPLPMMSAPLEVTNYPLQPV</sequence>
<feature type="non-terminal residue" evidence="1">
    <location>
        <position position="63"/>
    </location>
</feature>
<accession>A0A4V2K9L1</accession>
<proteinExistence type="predicted"/>
<evidence type="ECO:0000313" key="1">
    <source>
        <dbReference type="EMBL" id="TBU64368.1"/>
    </source>
</evidence>
<evidence type="ECO:0000313" key="2">
    <source>
        <dbReference type="Proteomes" id="UP000292082"/>
    </source>
</evidence>
<dbReference type="AlphaFoldDB" id="A0A4V2K9L1"/>
<keyword evidence="2" id="KW-1185">Reference proteome</keyword>
<organism evidence="1 2">
    <name type="scientific">Dichomitus squalens</name>
    <dbReference type="NCBI Taxonomy" id="114155"/>
    <lineage>
        <taxon>Eukaryota</taxon>
        <taxon>Fungi</taxon>
        <taxon>Dikarya</taxon>
        <taxon>Basidiomycota</taxon>
        <taxon>Agaricomycotina</taxon>
        <taxon>Agaricomycetes</taxon>
        <taxon>Polyporales</taxon>
        <taxon>Polyporaceae</taxon>
        <taxon>Dichomitus</taxon>
    </lineage>
</organism>
<dbReference type="Proteomes" id="UP000292082">
    <property type="component" value="Unassembled WGS sequence"/>
</dbReference>